<evidence type="ECO:0000256" key="1">
    <source>
        <dbReference type="ARBA" id="ARBA00009156"/>
    </source>
</evidence>
<evidence type="ECO:0000313" key="7">
    <source>
        <dbReference type="Proteomes" id="UP000441586"/>
    </source>
</evidence>
<name>A0A6A4RFJ9_9RHOB</name>
<dbReference type="InterPro" id="IPR006003">
    <property type="entry name" value="FGGY_RbtK-like"/>
</dbReference>
<dbReference type="SUPFAM" id="SSF53067">
    <property type="entry name" value="Actin-like ATPase domain"/>
    <property type="match status" value="2"/>
</dbReference>
<evidence type="ECO:0000259" key="5">
    <source>
        <dbReference type="Pfam" id="PF02782"/>
    </source>
</evidence>
<comment type="similarity">
    <text evidence="1">Belongs to the FGGY kinase family.</text>
</comment>
<dbReference type="InterPro" id="IPR018485">
    <property type="entry name" value="FGGY_C"/>
</dbReference>
<sequence length="546" mass="58687">MHPIFIGIDVGTGSARAGAFDQNGRLIASFAVEIETSYPQPDFVEQSSTNIWEAICKATHAVLSNADITAEQVKGIGFDATCSLVTLDQDFQPISISPSGDNRRNIVVWMDHRALSQTARINAQKHPILQFTGNVISPEMQIPKLLWLKENLPSLFKKTAHFFDLPDWLVHRATGTQTRSLCSATCKWTYQGKNGYSGEGWDREFLNSVGLEPLLQDNTARIGNHFAAPGAAIDTGLTDDAANELGLIAGTPVAASLIDAYAGALGTMGVEAKASGARMALISGTSACHITTTPEPLFVRGVWGPYFSVLGPDQWANEAGQSMAGALIDRVLDGHSATSSLRLQADEQKISLYDQLEQVLAEQAGCDADTHTLTRHIHIQPDFHGNRAPLADPLRKGAITGLTKDCGVTDLALQYLAALQALAYGTRQIIEAMNEKGAGIDTIVVSGGLALNALYLREHADATGLRILQTTTQEPVLLGSAMLAATAAGQFDTLQDAMREMCGPARTIAPRRGKPRTFHDAKYAVFLKMQADFAAYRDLMTSPGDI</sequence>
<accession>A0A6A4RFJ9</accession>
<dbReference type="GO" id="GO:0019321">
    <property type="term" value="P:pentose metabolic process"/>
    <property type="evidence" value="ECO:0007669"/>
    <property type="project" value="TreeGrafter"/>
</dbReference>
<dbReference type="PIRSF" id="PIRSF000538">
    <property type="entry name" value="GlpK"/>
    <property type="match status" value="1"/>
</dbReference>
<organism evidence="6 7">
    <name type="scientific">Parasedimentitalea maritima</name>
    <dbReference type="NCBI Taxonomy" id="2578117"/>
    <lineage>
        <taxon>Bacteria</taxon>
        <taxon>Pseudomonadati</taxon>
        <taxon>Pseudomonadota</taxon>
        <taxon>Alphaproteobacteria</taxon>
        <taxon>Rhodobacterales</taxon>
        <taxon>Paracoccaceae</taxon>
        <taxon>Parasedimentitalea</taxon>
    </lineage>
</organism>
<dbReference type="InterPro" id="IPR043129">
    <property type="entry name" value="ATPase_NBD"/>
</dbReference>
<feature type="domain" description="Carbohydrate kinase FGGY C-terminal" evidence="5">
    <location>
        <begin position="280"/>
        <end position="488"/>
    </location>
</feature>
<dbReference type="CDD" id="cd07782">
    <property type="entry name" value="ASKHA_NBD_FGGY_D-RBK"/>
    <property type="match status" value="1"/>
</dbReference>
<dbReference type="Gene3D" id="3.30.420.40">
    <property type="match status" value="1"/>
</dbReference>
<dbReference type="GO" id="GO:0019150">
    <property type="term" value="F:D-ribulokinase activity"/>
    <property type="evidence" value="ECO:0007669"/>
    <property type="project" value="TreeGrafter"/>
</dbReference>
<dbReference type="Proteomes" id="UP000441586">
    <property type="component" value="Unassembled WGS sequence"/>
</dbReference>
<dbReference type="AlphaFoldDB" id="A0A6A4RFJ9"/>
<evidence type="ECO:0000256" key="3">
    <source>
        <dbReference type="ARBA" id="ARBA00022777"/>
    </source>
</evidence>
<gene>
    <name evidence="6" type="ORF">GP644_13380</name>
</gene>
<protein>
    <submittedName>
        <fullName evidence="6">Ribulokinase</fullName>
    </submittedName>
</protein>
<keyword evidence="3 6" id="KW-0418">Kinase</keyword>
<dbReference type="Gene3D" id="1.20.58.2240">
    <property type="match status" value="1"/>
</dbReference>
<dbReference type="InterPro" id="IPR018484">
    <property type="entry name" value="FGGY_N"/>
</dbReference>
<evidence type="ECO:0000256" key="2">
    <source>
        <dbReference type="ARBA" id="ARBA00022679"/>
    </source>
</evidence>
<dbReference type="NCBIfam" id="TIGR01315">
    <property type="entry name" value="5C_CHO_kinase"/>
    <property type="match status" value="1"/>
</dbReference>
<comment type="caution">
    <text evidence="6">The sequence shown here is derived from an EMBL/GenBank/DDBJ whole genome shotgun (WGS) entry which is preliminary data.</text>
</comment>
<dbReference type="PANTHER" id="PTHR43435">
    <property type="entry name" value="RIBULOKINASE"/>
    <property type="match status" value="1"/>
</dbReference>
<dbReference type="InterPro" id="IPR000577">
    <property type="entry name" value="Carb_kinase_FGGY"/>
</dbReference>
<evidence type="ECO:0000259" key="4">
    <source>
        <dbReference type="Pfam" id="PF00370"/>
    </source>
</evidence>
<dbReference type="Pfam" id="PF02782">
    <property type="entry name" value="FGGY_C"/>
    <property type="match status" value="1"/>
</dbReference>
<proteinExistence type="inferred from homology"/>
<dbReference type="Pfam" id="PF00370">
    <property type="entry name" value="FGGY_N"/>
    <property type="match status" value="1"/>
</dbReference>
<dbReference type="GO" id="GO:0005737">
    <property type="term" value="C:cytoplasm"/>
    <property type="evidence" value="ECO:0007669"/>
    <property type="project" value="TreeGrafter"/>
</dbReference>
<keyword evidence="2" id="KW-0808">Transferase</keyword>
<reference evidence="6 7" key="1">
    <citation type="submission" date="2019-12" db="EMBL/GenBank/DDBJ databases">
        <authorList>
            <person name="Zhang Y.-J."/>
        </authorList>
    </citation>
    <scope>NUCLEOTIDE SEQUENCE [LARGE SCALE GENOMIC DNA]</scope>
    <source>
        <strain evidence="6 7">H18S-6</strain>
    </source>
</reference>
<evidence type="ECO:0000313" key="6">
    <source>
        <dbReference type="EMBL" id="KAE9629418.1"/>
    </source>
</evidence>
<dbReference type="FunFam" id="3.30.420.40:FF:000101">
    <property type="entry name" value="FGGY carbohydrate kinase domain-containing protein"/>
    <property type="match status" value="1"/>
</dbReference>
<dbReference type="EMBL" id="WSFO01000007">
    <property type="protein sequence ID" value="KAE9629418.1"/>
    <property type="molecule type" value="Genomic_DNA"/>
</dbReference>
<dbReference type="PANTHER" id="PTHR43435:SF4">
    <property type="entry name" value="FGGY CARBOHYDRATE KINASE DOMAIN-CONTAINING PROTEIN"/>
    <property type="match status" value="1"/>
</dbReference>
<feature type="domain" description="Carbohydrate kinase FGGY N-terminal" evidence="4">
    <location>
        <begin position="5"/>
        <end position="266"/>
    </location>
</feature>